<name>A0A7R9QPX2_9ACAR</name>
<evidence type="ECO:0000256" key="1">
    <source>
        <dbReference type="ARBA" id="ARBA00004123"/>
    </source>
</evidence>
<evidence type="ECO:0000256" key="3">
    <source>
        <dbReference type="ARBA" id="ARBA00009466"/>
    </source>
</evidence>
<proteinExistence type="inferred from homology"/>
<keyword evidence="4" id="KW-0813">Transport</keyword>
<dbReference type="InterPro" id="IPR057947">
    <property type="entry name" value="TPR_XPO7/RBP17"/>
</dbReference>
<evidence type="ECO:0000256" key="2">
    <source>
        <dbReference type="ARBA" id="ARBA00004496"/>
    </source>
</evidence>
<dbReference type="AlphaFoldDB" id="A0A7R9QPX2"/>
<evidence type="ECO:0000313" key="11">
    <source>
        <dbReference type="Proteomes" id="UP000728032"/>
    </source>
</evidence>
<protein>
    <recommendedName>
        <fullName evidence="8">Exportin-4</fullName>
    </recommendedName>
</protein>
<keyword evidence="5" id="KW-0963">Cytoplasm</keyword>
<dbReference type="GO" id="GO:0005049">
    <property type="term" value="F:nuclear export signal receptor activity"/>
    <property type="evidence" value="ECO:0007669"/>
    <property type="project" value="InterPro"/>
</dbReference>
<feature type="non-terminal residue" evidence="10">
    <location>
        <position position="1"/>
    </location>
</feature>
<evidence type="ECO:0000256" key="4">
    <source>
        <dbReference type="ARBA" id="ARBA00022448"/>
    </source>
</evidence>
<keyword evidence="11" id="KW-1185">Reference proteome</keyword>
<evidence type="ECO:0000256" key="7">
    <source>
        <dbReference type="ARBA" id="ARBA00023242"/>
    </source>
</evidence>
<dbReference type="PANTHER" id="PTHR12596">
    <property type="entry name" value="EXPORTIN 4,7-RELATED"/>
    <property type="match status" value="1"/>
</dbReference>
<dbReference type="InterPro" id="IPR016024">
    <property type="entry name" value="ARM-type_fold"/>
</dbReference>
<dbReference type="GO" id="GO:0005643">
    <property type="term" value="C:nuclear pore"/>
    <property type="evidence" value="ECO:0007669"/>
    <property type="project" value="TreeGrafter"/>
</dbReference>
<dbReference type="PANTHER" id="PTHR12596:SF1">
    <property type="entry name" value="EXPORTIN-4"/>
    <property type="match status" value="1"/>
</dbReference>
<evidence type="ECO:0000256" key="8">
    <source>
        <dbReference type="ARBA" id="ARBA00040444"/>
    </source>
</evidence>
<dbReference type="Proteomes" id="UP000728032">
    <property type="component" value="Unassembled WGS sequence"/>
</dbReference>
<dbReference type="Pfam" id="PF25795">
    <property type="entry name" value="TPR_XPO7"/>
    <property type="match status" value="1"/>
</dbReference>
<reference evidence="10" key="1">
    <citation type="submission" date="2020-11" db="EMBL/GenBank/DDBJ databases">
        <authorList>
            <person name="Tran Van P."/>
        </authorList>
    </citation>
    <scope>NUCLEOTIDE SEQUENCE</scope>
</reference>
<dbReference type="SUPFAM" id="SSF48371">
    <property type="entry name" value="ARM repeat"/>
    <property type="match status" value="1"/>
</dbReference>
<organism evidence="10">
    <name type="scientific">Oppiella nova</name>
    <dbReference type="NCBI Taxonomy" id="334625"/>
    <lineage>
        <taxon>Eukaryota</taxon>
        <taxon>Metazoa</taxon>
        <taxon>Ecdysozoa</taxon>
        <taxon>Arthropoda</taxon>
        <taxon>Chelicerata</taxon>
        <taxon>Arachnida</taxon>
        <taxon>Acari</taxon>
        <taxon>Acariformes</taxon>
        <taxon>Sarcoptiformes</taxon>
        <taxon>Oribatida</taxon>
        <taxon>Brachypylina</taxon>
        <taxon>Oppioidea</taxon>
        <taxon>Oppiidae</taxon>
        <taxon>Oppiella</taxon>
    </lineage>
</organism>
<comment type="similarity">
    <text evidence="3">Belongs to the exportin family.</text>
</comment>
<keyword evidence="7" id="KW-0539">Nucleus</keyword>
<dbReference type="Gene3D" id="1.25.10.10">
    <property type="entry name" value="Leucine-rich Repeat Variant"/>
    <property type="match status" value="1"/>
</dbReference>
<dbReference type="OrthoDB" id="5548448at2759"/>
<evidence type="ECO:0000256" key="5">
    <source>
        <dbReference type="ARBA" id="ARBA00022490"/>
    </source>
</evidence>
<sequence>RNGAQQVFIDFQKTKCPFDMCRDILESSGVPFVQFQTGCCLKNGVIRDWNCLNEDQRKILLKYLNEYVNCRQLEAFVCEELLLVCAIIVKRIAIDEGNDSQSLTQILTYLYETVSNAASDHNSRMVCCTSILSVLNEYSSSTRASDFGLSWATHLRAKKKFENTHLKSIFRCVVSTLVNHLRISDNGSRGPEWTPLASKLLRICDFILSWNFDVITIFSSQYAKHVDSIENPVLQPAIDWKEVLLDGDVISIFMEMHLCLRTTNDEKLMHYSLQCINQLSSLNGPIIINAENRSKFLKTIITGTIGLVKQVCDTITIAEVVPISTVINRICVRLQSRDQINFVDISLLKSFLEMMAQITCKIIFDSLNTKDEEDFERFKLSIDNLLNSWMSMISIIERANKREESDTNSNNRQEVVKLEELSVWTRPIFEAFVRIHLSQPEGLRQPVNEAEEDIQEFEDNDIVLFGDQLNAIGSSIDPIVRLITTLLKLCQMEKYLCENNMSQWVSPQVSLSLTLFISRFLLIYLLPNENDYQEMSIALNSCFGRDSPYANHVLNLIVDYIITKLVFWSSETQVTEESSLALVHFVKNCIERCKALNNCVNMNKLLNKHSANELQNLSINTRKNIYQVLVHIVTYNHELYDQLFQPLMERYQKIRISIEERNTGEPLRAAVVELYECLEGIACGTTAVNINNVWPNFIAPIFHDLPKILSFLHNYNSIVVAILNLLAQLTNRILCYLSDNDIITFYNTSIAILNEYAKHNCNRSVREGIDDEETCNDILVILNFLNDLAAKDFIEWFHDSRGDQNNSNISATQVVFVGLNIIMPLICAPLLEFPKLCQSYYKLIVFLCEDPERLHGLPDPLLQSIVQSVQLALKSTFGNEVKSNCLTIISVLGTHAMREPNKFITLVQFVEPFLRLIFEFTLFECGTSNDVTMRESVANALFSLICCFPSRYQELAQQIITSSKEEAVQKQLQTAFEKLMEGLSLDGARVHRAAFKRRFETFVIEIQGLLCIK</sequence>
<dbReference type="InterPro" id="IPR011989">
    <property type="entry name" value="ARM-like"/>
</dbReference>
<gene>
    <name evidence="10" type="ORF">ONB1V03_LOCUS10753</name>
</gene>
<accession>A0A7R9QPX2</accession>
<dbReference type="GO" id="GO:0006611">
    <property type="term" value="P:protein export from nucleus"/>
    <property type="evidence" value="ECO:0007669"/>
    <property type="project" value="TreeGrafter"/>
</dbReference>
<evidence type="ECO:0000256" key="6">
    <source>
        <dbReference type="ARBA" id="ARBA00022927"/>
    </source>
</evidence>
<dbReference type="EMBL" id="CAJPVJ010007508">
    <property type="protein sequence ID" value="CAG2171290.1"/>
    <property type="molecule type" value="Genomic_DNA"/>
</dbReference>
<feature type="domain" description="Exportin-7/Ran-binding protein 17 TPR repeats" evidence="9">
    <location>
        <begin position="481"/>
        <end position="622"/>
    </location>
</feature>
<evidence type="ECO:0000313" key="10">
    <source>
        <dbReference type="EMBL" id="CAD7654103.1"/>
    </source>
</evidence>
<dbReference type="EMBL" id="OC922333">
    <property type="protein sequence ID" value="CAD7654103.1"/>
    <property type="molecule type" value="Genomic_DNA"/>
</dbReference>
<keyword evidence="6" id="KW-0653">Protein transport</keyword>
<comment type="subcellular location">
    <subcellularLocation>
        <location evidence="2">Cytoplasm</location>
    </subcellularLocation>
    <subcellularLocation>
        <location evidence="1">Nucleus</location>
    </subcellularLocation>
</comment>
<dbReference type="GO" id="GO:0005737">
    <property type="term" value="C:cytoplasm"/>
    <property type="evidence" value="ECO:0007669"/>
    <property type="project" value="UniProtKB-SubCell"/>
</dbReference>
<evidence type="ECO:0000259" key="9">
    <source>
        <dbReference type="Pfam" id="PF25795"/>
    </source>
</evidence>
<dbReference type="InterPro" id="IPR044189">
    <property type="entry name" value="XPO4/7-like"/>
</dbReference>